<protein>
    <recommendedName>
        <fullName evidence="2">Rhodanese domain-containing protein</fullName>
    </recommendedName>
</protein>
<proteinExistence type="predicted"/>
<gene>
    <name evidence="3" type="ORF">CJ305_11945</name>
</gene>
<keyword evidence="1" id="KW-0732">Signal</keyword>
<dbReference type="InterPro" id="IPR050229">
    <property type="entry name" value="GlpE_sulfurtransferase"/>
</dbReference>
<dbReference type="SMART" id="SM00450">
    <property type="entry name" value="RHOD"/>
    <property type="match status" value="1"/>
</dbReference>
<dbReference type="PANTHER" id="PTHR43031:SF1">
    <property type="entry name" value="PYRIDINE NUCLEOTIDE-DISULPHIDE OXIDOREDUCTASE"/>
    <property type="match status" value="1"/>
</dbReference>
<dbReference type="EMBL" id="NQXA01000010">
    <property type="protein sequence ID" value="PHQ28900.1"/>
    <property type="molecule type" value="Genomic_DNA"/>
</dbReference>
<accession>A0A2G1VQK5</accession>
<dbReference type="InterPro" id="IPR001763">
    <property type="entry name" value="Rhodanese-like_dom"/>
</dbReference>
<feature type="chain" id="PRO_5013740184" description="Rhodanese domain-containing protein" evidence="1">
    <location>
        <begin position="20"/>
        <end position="130"/>
    </location>
</feature>
<dbReference type="Gene3D" id="3.40.250.10">
    <property type="entry name" value="Rhodanese-like domain"/>
    <property type="match status" value="1"/>
</dbReference>
<dbReference type="SUPFAM" id="SSF52821">
    <property type="entry name" value="Rhodanese/Cell cycle control phosphatase"/>
    <property type="match status" value="1"/>
</dbReference>
<evidence type="ECO:0000313" key="4">
    <source>
        <dbReference type="Proteomes" id="UP000229433"/>
    </source>
</evidence>
<dbReference type="AlphaFoldDB" id="A0A2G1VQK5"/>
<evidence type="ECO:0000313" key="3">
    <source>
        <dbReference type="EMBL" id="PHQ28900.1"/>
    </source>
</evidence>
<comment type="caution">
    <text evidence="3">The sequence shown here is derived from an EMBL/GenBank/DDBJ whole genome shotgun (WGS) entry which is preliminary data.</text>
</comment>
<evidence type="ECO:0000256" key="1">
    <source>
        <dbReference type="SAM" id="SignalP"/>
    </source>
</evidence>
<sequence>MKAIFSLLLLSLFTFGAKAQENNHLILDKNAFRDSINAKKVLLLDVRRAEEFEAGHIEKALNFNVLDSLNFRAQVEQLDPETPVYLYCRSGNRSGKAAVIMQEMGFRTLYDLKGGYLGWTEENAAAAKNE</sequence>
<feature type="signal peptide" evidence="1">
    <location>
        <begin position="1"/>
        <end position="19"/>
    </location>
</feature>
<dbReference type="InterPro" id="IPR036873">
    <property type="entry name" value="Rhodanese-like_dom_sf"/>
</dbReference>
<feature type="domain" description="Rhodanese" evidence="2">
    <location>
        <begin position="37"/>
        <end position="128"/>
    </location>
</feature>
<dbReference type="Proteomes" id="UP000229433">
    <property type="component" value="Unassembled WGS sequence"/>
</dbReference>
<name>A0A2G1VQK5_9FLAO</name>
<keyword evidence="4" id="KW-1185">Reference proteome</keyword>
<dbReference type="PROSITE" id="PS50206">
    <property type="entry name" value="RHODANESE_3"/>
    <property type="match status" value="1"/>
</dbReference>
<organism evidence="3 4">
    <name type="scientific">Leeuwenhoekiella nanhaiensis</name>
    <dbReference type="NCBI Taxonomy" id="1655491"/>
    <lineage>
        <taxon>Bacteria</taxon>
        <taxon>Pseudomonadati</taxon>
        <taxon>Bacteroidota</taxon>
        <taxon>Flavobacteriia</taxon>
        <taxon>Flavobacteriales</taxon>
        <taxon>Flavobacteriaceae</taxon>
        <taxon>Leeuwenhoekiella</taxon>
    </lineage>
</organism>
<dbReference type="RefSeq" id="WP_099646515.1">
    <property type="nucleotide sequence ID" value="NZ_KZ319292.1"/>
</dbReference>
<reference evidence="3 4" key="1">
    <citation type="submission" date="2017-08" db="EMBL/GenBank/DDBJ databases">
        <title>The whole genome shortgun sequences of strain Leeuwenhoekiella nanhaiensis G18 from the South China Sea.</title>
        <authorList>
            <person name="Liu Q."/>
        </authorList>
    </citation>
    <scope>NUCLEOTIDE SEQUENCE [LARGE SCALE GENOMIC DNA]</scope>
    <source>
        <strain evidence="3 4">G18</strain>
    </source>
</reference>
<dbReference type="CDD" id="cd00158">
    <property type="entry name" value="RHOD"/>
    <property type="match status" value="1"/>
</dbReference>
<evidence type="ECO:0000259" key="2">
    <source>
        <dbReference type="PROSITE" id="PS50206"/>
    </source>
</evidence>
<dbReference type="Pfam" id="PF00581">
    <property type="entry name" value="Rhodanese"/>
    <property type="match status" value="1"/>
</dbReference>
<dbReference type="OrthoDB" id="9808735at2"/>
<dbReference type="PANTHER" id="PTHR43031">
    <property type="entry name" value="FAD-DEPENDENT OXIDOREDUCTASE"/>
    <property type="match status" value="1"/>
</dbReference>